<protein>
    <recommendedName>
        <fullName evidence="4">Phosphatase</fullName>
    </recommendedName>
</protein>
<keyword evidence="3" id="KW-1185">Reference proteome</keyword>
<keyword evidence="1" id="KW-0732">Signal</keyword>
<dbReference type="AlphaFoldDB" id="A0A6H1UIY2"/>
<dbReference type="Gene3D" id="3.90.190.10">
    <property type="entry name" value="Protein tyrosine phosphatase superfamily"/>
    <property type="match status" value="1"/>
</dbReference>
<dbReference type="KEGG" id="fes:HER31_15465"/>
<gene>
    <name evidence="2" type="ORF">HER31_15465</name>
</gene>
<evidence type="ECO:0000256" key="1">
    <source>
        <dbReference type="SAM" id="SignalP"/>
    </source>
</evidence>
<dbReference type="Proteomes" id="UP000501602">
    <property type="component" value="Chromosome"/>
</dbReference>
<evidence type="ECO:0000313" key="3">
    <source>
        <dbReference type="Proteomes" id="UP000501602"/>
    </source>
</evidence>
<feature type="chain" id="PRO_5026059449" description="Phosphatase" evidence="1">
    <location>
        <begin position="19"/>
        <end position="172"/>
    </location>
</feature>
<accession>A0A6H1UIY2</accession>
<dbReference type="InterPro" id="IPR029021">
    <property type="entry name" value="Prot-tyrosine_phosphatase-like"/>
</dbReference>
<dbReference type="CDD" id="cd14503">
    <property type="entry name" value="PTP-bact"/>
    <property type="match status" value="1"/>
</dbReference>
<evidence type="ECO:0008006" key="4">
    <source>
        <dbReference type="Google" id="ProtNLM"/>
    </source>
</evidence>
<dbReference type="RefSeq" id="WP_168661887.1">
    <property type="nucleotide sequence ID" value="NZ_CP051180.1"/>
</dbReference>
<dbReference type="EMBL" id="CP051180">
    <property type="protein sequence ID" value="QIZ78176.1"/>
    <property type="molecule type" value="Genomic_DNA"/>
</dbReference>
<name>A0A6H1UIY2_9GAMM</name>
<dbReference type="SUPFAM" id="SSF52799">
    <property type="entry name" value="(Phosphotyrosine protein) phosphatases II"/>
    <property type="match status" value="1"/>
</dbReference>
<sequence>MKLLIPLALVAFSFTASAAIDSTQLPPVKALQQHNASLLSAGLPQAAEIPQLIAAGVDVVIDLIPVANGLENEAQLVHQADKNYYQIEVDWNNPTKANFEQFRQIMKQHNAADVLVHCQANYRASAFVYLYQLTEHGEDDLTIMAPWGDLQQSLAKYPQWQELIDSVKADIN</sequence>
<proteinExistence type="predicted"/>
<reference evidence="2 3" key="1">
    <citation type="submission" date="2020-04" db="EMBL/GenBank/DDBJ databases">
        <title>Ferrimonas sp. S7 isolated from sea water.</title>
        <authorList>
            <person name="Bae S.S."/>
            <person name="Baek K."/>
        </authorList>
    </citation>
    <scope>NUCLEOTIDE SEQUENCE [LARGE SCALE GENOMIC DNA]</scope>
    <source>
        <strain evidence="2 3">S7</strain>
    </source>
</reference>
<feature type="signal peptide" evidence="1">
    <location>
        <begin position="1"/>
        <end position="18"/>
    </location>
</feature>
<organism evidence="2 3">
    <name type="scientific">Ferrimonas lipolytica</name>
    <dbReference type="NCBI Taxonomy" id="2724191"/>
    <lineage>
        <taxon>Bacteria</taxon>
        <taxon>Pseudomonadati</taxon>
        <taxon>Pseudomonadota</taxon>
        <taxon>Gammaproteobacteria</taxon>
        <taxon>Alteromonadales</taxon>
        <taxon>Ferrimonadaceae</taxon>
        <taxon>Ferrimonas</taxon>
    </lineage>
</organism>
<evidence type="ECO:0000313" key="2">
    <source>
        <dbReference type="EMBL" id="QIZ78176.1"/>
    </source>
</evidence>